<evidence type="ECO:0000313" key="2">
    <source>
        <dbReference type="Proteomes" id="UP000253490"/>
    </source>
</evidence>
<name>A0A366I139_9FIRM</name>
<keyword evidence="2" id="KW-1185">Reference proteome</keyword>
<sequence>MEQAFTKSLKKDRTYAGWSEYDVKEKCWQVLTLSGEIYVKIDFSGDFIHIGTKKVVQLNKLFRYIRNCTDSEGYIIAKRKRIDSPLYPTKNSKKVRMPI</sequence>
<protein>
    <submittedName>
        <fullName evidence="1">Uncharacterized protein</fullName>
    </submittedName>
</protein>
<dbReference type="Proteomes" id="UP000253490">
    <property type="component" value="Unassembled WGS sequence"/>
</dbReference>
<accession>A0A366I139</accession>
<reference evidence="1 2" key="1">
    <citation type="submission" date="2018-06" db="EMBL/GenBank/DDBJ databases">
        <title>Genomic Encyclopedia of Type Strains, Phase IV (KMG-IV): sequencing the most valuable type-strain genomes for metagenomic binning, comparative biology and taxonomic classification.</title>
        <authorList>
            <person name="Goeker M."/>
        </authorList>
    </citation>
    <scope>NUCLEOTIDE SEQUENCE [LARGE SCALE GENOMIC DNA]</scope>
    <source>
        <strain evidence="1 2">DSM 22112</strain>
    </source>
</reference>
<dbReference type="RefSeq" id="WP_113921510.1">
    <property type="nucleotide sequence ID" value="NZ_QNRX01000019.1"/>
</dbReference>
<dbReference type="Pfam" id="PF17362">
    <property type="entry name" value="pXO2-34"/>
    <property type="match status" value="1"/>
</dbReference>
<gene>
    <name evidence="1" type="ORF">DES36_11920</name>
</gene>
<proteinExistence type="predicted"/>
<dbReference type="EMBL" id="QNRX01000019">
    <property type="protein sequence ID" value="RBP59295.1"/>
    <property type="molecule type" value="Genomic_DNA"/>
</dbReference>
<dbReference type="AlphaFoldDB" id="A0A366I139"/>
<comment type="caution">
    <text evidence="1">The sequence shown here is derived from an EMBL/GenBank/DDBJ whole genome shotgun (WGS) entry which is preliminary data.</text>
</comment>
<dbReference type="InterPro" id="IPR020270">
    <property type="entry name" value="Plasmid_pXO2-34"/>
</dbReference>
<evidence type="ECO:0000313" key="1">
    <source>
        <dbReference type="EMBL" id="RBP59295.1"/>
    </source>
</evidence>
<organism evidence="1 2">
    <name type="scientific">Alkalibaculum bacchi</name>
    <dbReference type="NCBI Taxonomy" id="645887"/>
    <lineage>
        <taxon>Bacteria</taxon>
        <taxon>Bacillati</taxon>
        <taxon>Bacillota</taxon>
        <taxon>Clostridia</taxon>
        <taxon>Eubacteriales</taxon>
        <taxon>Eubacteriaceae</taxon>
        <taxon>Alkalibaculum</taxon>
    </lineage>
</organism>